<dbReference type="Proteomes" id="UP000009168">
    <property type="component" value="Unassembled WGS sequence"/>
</dbReference>
<dbReference type="EMBL" id="GG662532">
    <property type="protein sequence ID" value="EAR91081.2"/>
    <property type="molecule type" value="Genomic_DNA"/>
</dbReference>
<protein>
    <recommendedName>
        <fullName evidence="10">Radial spoke head protein 9 homolog</fullName>
    </recommendedName>
</protein>
<evidence type="ECO:0000256" key="4">
    <source>
        <dbReference type="ARBA" id="ARBA00022846"/>
    </source>
</evidence>
<evidence type="ECO:0000256" key="11">
    <source>
        <dbReference type="SAM" id="MobiDB-lite"/>
    </source>
</evidence>
<evidence type="ECO:0000256" key="8">
    <source>
        <dbReference type="ARBA" id="ARBA00037822"/>
    </source>
</evidence>
<evidence type="ECO:0000256" key="10">
    <source>
        <dbReference type="ARBA" id="ARBA00041080"/>
    </source>
</evidence>
<comment type="subcellular location">
    <subcellularLocation>
        <location evidence="8">Cell projection</location>
        <location evidence="8">Kinocilium</location>
    </subcellularLocation>
    <subcellularLocation>
        <location evidence="1">Cytoplasm</location>
        <location evidence="1">Cytoskeleton</location>
        <location evidence="1">Flagellum axoneme</location>
    </subcellularLocation>
</comment>
<dbReference type="GO" id="GO:0060294">
    <property type="term" value="P:cilium movement involved in cell motility"/>
    <property type="evidence" value="ECO:0007669"/>
    <property type="project" value="InterPro"/>
</dbReference>
<reference evidence="13" key="1">
    <citation type="journal article" date="2006" name="PLoS Biol.">
        <title>Macronuclear genome sequence of the ciliate Tetrahymena thermophila, a model eukaryote.</title>
        <authorList>
            <person name="Eisen J.A."/>
            <person name="Coyne R.S."/>
            <person name="Wu M."/>
            <person name="Wu D."/>
            <person name="Thiagarajan M."/>
            <person name="Wortman J.R."/>
            <person name="Badger J.H."/>
            <person name="Ren Q."/>
            <person name="Amedeo P."/>
            <person name="Jones K.M."/>
            <person name="Tallon L.J."/>
            <person name="Delcher A.L."/>
            <person name="Salzberg S.L."/>
            <person name="Silva J.C."/>
            <person name="Haas B.J."/>
            <person name="Majoros W.H."/>
            <person name="Farzad M."/>
            <person name="Carlton J.M."/>
            <person name="Smith R.K. Jr."/>
            <person name="Garg J."/>
            <person name="Pearlman R.E."/>
            <person name="Karrer K.M."/>
            <person name="Sun L."/>
            <person name="Manning G."/>
            <person name="Elde N.C."/>
            <person name="Turkewitz A.P."/>
            <person name="Asai D.J."/>
            <person name="Wilkes D.E."/>
            <person name="Wang Y."/>
            <person name="Cai H."/>
            <person name="Collins K."/>
            <person name="Stewart B.A."/>
            <person name="Lee S.R."/>
            <person name="Wilamowska K."/>
            <person name="Weinberg Z."/>
            <person name="Ruzzo W.L."/>
            <person name="Wloga D."/>
            <person name="Gaertig J."/>
            <person name="Frankel J."/>
            <person name="Tsao C.-C."/>
            <person name="Gorovsky M.A."/>
            <person name="Keeling P.J."/>
            <person name="Waller R.F."/>
            <person name="Patron N.J."/>
            <person name="Cherry J.M."/>
            <person name="Stover N.A."/>
            <person name="Krieger C.J."/>
            <person name="del Toro C."/>
            <person name="Ryder H.F."/>
            <person name="Williamson S.C."/>
            <person name="Barbeau R.A."/>
            <person name="Hamilton E.P."/>
            <person name="Orias E."/>
        </authorList>
    </citation>
    <scope>NUCLEOTIDE SEQUENCE [LARGE SCALE GENOMIC DNA]</scope>
    <source>
        <strain evidence="13">SB210</strain>
    </source>
</reference>
<evidence type="ECO:0000256" key="6">
    <source>
        <dbReference type="ARBA" id="ARBA00023212"/>
    </source>
</evidence>
<name>Q231F8_TETTS</name>
<evidence type="ECO:0000256" key="1">
    <source>
        <dbReference type="ARBA" id="ARBA00004611"/>
    </source>
</evidence>
<feature type="region of interest" description="Disordered" evidence="11">
    <location>
        <begin position="118"/>
        <end position="148"/>
    </location>
</feature>
<dbReference type="AlphaFoldDB" id="Q231F8"/>
<dbReference type="InterPro" id="IPR006802">
    <property type="entry name" value="Radial_spoke"/>
</dbReference>
<dbReference type="KEGG" id="tet:TTHERM_00430020"/>
<dbReference type="eggNOG" id="ENOG502QR99">
    <property type="taxonomic scope" value="Eukaryota"/>
</dbReference>
<dbReference type="GO" id="GO:0035082">
    <property type="term" value="P:axoneme assembly"/>
    <property type="evidence" value="ECO:0007669"/>
    <property type="project" value="InterPro"/>
</dbReference>
<dbReference type="OrthoDB" id="10258956at2759"/>
<comment type="similarity">
    <text evidence="9">Belongs to the flagellar radial spoke RSP9 family.</text>
</comment>
<keyword evidence="2" id="KW-0963">Cytoplasm</keyword>
<dbReference type="HOGENOM" id="CLU_068343_1_0_1"/>
<evidence type="ECO:0000256" key="2">
    <source>
        <dbReference type="ARBA" id="ARBA00022490"/>
    </source>
</evidence>
<keyword evidence="4" id="KW-0282">Flagellum</keyword>
<sequence>MDIYRLSSDIKYVNQIGVTLNVEEKLKLELSLLQITETEKFDNILFWGKINGVKFDYYIAVGLNFKGKFEFPTKKFYWAKSDTFVFDELPEINLEYRAQVDSFRNLFTGDHKFVLIPLPEDQQAEEQNQEQAEGEEKPEDSDEEENIKVKPKAFTELDRLAYVVRAIENDCALVPVGAFKLTPTHELRYNDSFRGASLDSVANINTYQHFRAPQSEEKKKFIARDDALFHFNFLDPIEHDLPKGCWSVQIDSSKTSATVRSLLWPGFVGYHRANSQIFGYAYIGNGIKNSDLPFLL</sequence>
<dbReference type="InParanoid" id="Q231F8"/>
<gene>
    <name evidence="12" type="ORF">TTHERM_00430020</name>
</gene>
<dbReference type="GO" id="GO:0044458">
    <property type="term" value="P:motile cilium assembly"/>
    <property type="evidence" value="ECO:0007669"/>
    <property type="project" value="TreeGrafter"/>
</dbReference>
<keyword evidence="6" id="KW-0206">Cytoskeleton</keyword>
<keyword evidence="5" id="KW-0969">Cilium</keyword>
<dbReference type="GO" id="GO:0001534">
    <property type="term" value="C:radial spoke"/>
    <property type="evidence" value="ECO:0007669"/>
    <property type="project" value="InterPro"/>
</dbReference>
<evidence type="ECO:0000313" key="13">
    <source>
        <dbReference type="Proteomes" id="UP000009168"/>
    </source>
</evidence>
<dbReference type="Pfam" id="PF04712">
    <property type="entry name" value="Radial_spoke"/>
    <property type="match status" value="1"/>
</dbReference>
<dbReference type="PANTHER" id="PTHR22069">
    <property type="entry name" value="MITOCHONDRIAL RIBOSOMAL PROTEIN S18"/>
    <property type="match status" value="1"/>
</dbReference>
<evidence type="ECO:0000256" key="9">
    <source>
        <dbReference type="ARBA" id="ARBA00038319"/>
    </source>
</evidence>
<dbReference type="PANTHER" id="PTHR22069:SF0">
    <property type="entry name" value="RADIAL SPOKE HEAD PROTEIN 9 HOMOLOG"/>
    <property type="match status" value="1"/>
</dbReference>
<accession>Q231F8</accession>
<evidence type="ECO:0000256" key="7">
    <source>
        <dbReference type="ARBA" id="ARBA00023273"/>
    </source>
</evidence>
<keyword evidence="7" id="KW-0966">Cell projection</keyword>
<feature type="compositionally biased region" description="Acidic residues" evidence="11">
    <location>
        <begin position="122"/>
        <end position="145"/>
    </location>
</feature>
<dbReference type="STRING" id="312017.Q231F8"/>
<evidence type="ECO:0000256" key="3">
    <source>
        <dbReference type="ARBA" id="ARBA00022794"/>
    </source>
</evidence>
<dbReference type="OMA" id="CLTAGEQ"/>
<evidence type="ECO:0000313" key="12">
    <source>
        <dbReference type="EMBL" id="EAR91081.2"/>
    </source>
</evidence>
<proteinExistence type="inferred from homology"/>
<keyword evidence="3" id="KW-0970">Cilium biogenesis/degradation</keyword>
<organism evidence="12 13">
    <name type="scientific">Tetrahymena thermophila (strain SB210)</name>
    <dbReference type="NCBI Taxonomy" id="312017"/>
    <lineage>
        <taxon>Eukaryota</taxon>
        <taxon>Sar</taxon>
        <taxon>Alveolata</taxon>
        <taxon>Ciliophora</taxon>
        <taxon>Intramacronucleata</taxon>
        <taxon>Oligohymenophorea</taxon>
        <taxon>Hymenostomatida</taxon>
        <taxon>Tetrahymenina</taxon>
        <taxon>Tetrahymenidae</taxon>
        <taxon>Tetrahymena</taxon>
    </lineage>
</organism>
<dbReference type="InterPro" id="IPR055316">
    <property type="entry name" value="RSP9"/>
</dbReference>
<dbReference type="GeneID" id="7847138"/>
<evidence type="ECO:0000256" key="5">
    <source>
        <dbReference type="ARBA" id="ARBA00023069"/>
    </source>
</evidence>
<dbReference type="RefSeq" id="XP_001011326.2">
    <property type="nucleotide sequence ID" value="XM_001011326.3"/>
</dbReference>
<keyword evidence="13" id="KW-1185">Reference proteome</keyword>